<comment type="caution">
    <text evidence="4">The sequence shown here is derived from an EMBL/GenBank/DDBJ whole genome shotgun (WGS) entry which is preliminary data.</text>
</comment>
<dbReference type="OrthoDB" id="1430376at2759"/>
<evidence type="ECO:0000313" key="5">
    <source>
        <dbReference type="Proteomes" id="UP000036987"/>
    </source>
</evidence>
<dbReference type="PANTHER" id="PTHR31080:SF64">
    <property type="entry name" value="PLANT INVERTASE_PECTIN METHYLESTERASE INHIBITOR SUPERFAMILY PROTEIN"/>
    <property type="match status" value="1"/>
</dbReference>
<dbReference type="GO" id="GO:0009827">
    <property type="term" value="P:plant-type cell wall modification"/>
    <property type="evidence" value="ECO:0000318"/>
    <property type="project" value="GO_Central"/>
</dbReference>
<dbReference type="Gene3D" id="1.20.140.40">
    <property type="entry name" value="Invertase/pectin methylesterase inhibitor family protein"/>
    <property type="match status" value="1"/>
</dbReference>
<dbReference type="AlphaFoldDB" id="A0A0K9NMF2"/>
<dbReference type="CDD" id="cd15798">
    <property type="entry name" value="PMEI-like_3"/>
    <property type="match status" value="1"/>
</dbReference>
<evidence type="ECO:0000256" key="2">
    <source>
        <dbReference type="SAM" id="SignalP"/>
    </source>
</evidence>
<feature type="signal peptide" evidence="2">
    <location>
        <begin position="1"/>
        <end position="24"/>
    </location>
</feature>
<organism evidence="4 5">
    <name type="scientific">Zostera marina</name>
    <name type="common">Eelgrass</name>
    <dbReference type="NCBI Taxonomy" id="29655"/>
    <lineage>
        <taxon>Eukaryota</taxon>
        <taxon>Viridiplantae</taxon>
        <taxon>Streptophyta</taxon>
        <taxon>Embryophyta</taxon>
        <taxon>Tracheophyta</taxon>
        <taxon>Spermatophyta</taxon>
        <taxon>Magnoliopsida</taxon>
        <taxon>Liliopsida</taxon>
        <taxon>Zosteraceae</taxon>
        <taxon>Zostera</taxon>
    </lineage>
</organism>
<sequence length="224" mass="25189">MEMLKTNLFLIVYLLTIFVGNSAAESISSKDVEDPPIINRYIWRSCKITNYQRLCYASLISYATYIDEDPIHLAIAAINATRSRLLQINNNFLAINHKIVTNTSAVELRTARAMVDCLDLVGIALDLLYQSEEEIEALVDAKEIVKSQLQNAQVWVGAALTNQDTCIDGFTTDFGDRPDSSLLGKRIKTFVISRMNTTERYTSNVLVLVNSLVNVRLNTQIIHQ</sequence>
<dbReference type="GO" id="GO:0004857">
    <property type="term" value="F:enzyme inhibitor activity"/>
    <property type="evidence" value="ECO:0000318"/>
    <property type="project" value="GO_Central"/>
</dbReference>
<dbReference type="Proteomes" id="UP000036987">
    <property type="component" value="Unassembled WGS sequence"/>
</dbReference>
<dbReference type="InterPro" id="IPR051955">
    <property type="entry name" value="PME_Inhibitor"/>
</dbReference>
<dbReference type="NCBIfam" id="TIGR01614">
    <property type="entry name" value="PME_inhib"/>
    <property type="match status" value="1"/>
</dbReference>
<accession>A0A0K9NMF2</accession>
<dbReference type="SMART" id="SM00856">
    <property type="entry name" value="PMEI"/>
    <property type="match status" value="1"/>
</dbReference>
<proteinExistence type="predicted"/>
<dbReference type="InterPro" id="IPR035513">
    <property type="entry name" value="Invertase/methylesterase_inhib"/>
</dbReference>
<keyword evidence="1 2" id="KW-0732">Signal</keyword>
<feature type="chain" id="PRO_5005527220" evidence="2">
    <location>
        <begin position="25"/>
        <end position="224"/>
    </location>
</feature>
<reference evidence="5" key="1">
    <citation type="journal article" date="2016" name="Nature">
        <title>The genome of the seagrass Zostera marina reveals angiosperm adaptation to the sea.</title>
        <authorList>
            <person name="Olsen J.L."/>
            <person name="Rouze P."/>
            <person name="Verhelst B."/>
            <person name="Lin Y.-C."/>
            <person name="Bayer T."/>
            <person name="Collen J."/>
            <person name="Dattolo E."/>
            <person name="De Paoli E."/>
            <person name="Dittami S."/>
            <person name="Maumus F."/>
            <person name="Michel G."/>
            <person name="Kersting A."/>
            <person name="Lauritano C."/>
            <person name="Lohaus R."/>
            <person name="Toepel M."/>
            <person name="Tonon T."/>
            <person name="Vanneste K."/>
            <person name="Amirebrahimi M."/>
            <person name="Brakel J."/>
            <person name="Bostroem C."/>
            <person name="Chovatia M."/>
            <person name="Grimwood J."/>
            <person name="Jenkins J.W."/>
            <person name="Jueterbock A."/>
            <person name="Mraz A."/>
            <person name="Stam W.T."/>
            <person name="Tice H."/>
            <person name="Bornberg-Bauer E."/>
            <person name="Green P.J."/>
            <person name="Pearson G.A."/>
            <person name="Procaccini G."/>
            <person name="Duarte C.M."/>
            <person name="Schmutz J."/>
            <person name="Reusch T.B.H."/>
            <person name="Van de Peer Y."/>
        </authorList>
    </citation>
    <scope>NUCLEOTIDE SEQUENCE [LARGE SCALE GENOMIC DNA]</scope>
    <source>
        <strain evidence="5">cv. Finnish</strain>
    </source>
</reference>
<keyword evidence="5" id="KW-1185">Reference proteome</keyword>
<dbReference type="PANTHER" id="PTHR31080">
    <property type="entry name" value="PECTINESTERASE INHIBITOR-LIKE"/>
    <property type="match status" value="1"/>
</dbReference>
<gene>
    <name evidence="4" type="ORF">ZOSMA_89G00980</name>
</gene>
<name>A0A0K9NMF2_ZOSMR</name>
<protein>
    <submittedName>
        <fullName evidence="4">Pectinesterase</fullName>
    </submittedName>
</protein>
<evidence type="ECO:0000313" key="4">
    <source>
        <dbReference type="EMBL" id="KMZ57145.1"/>
    </source>
</evidence>
<evidence type="ECO:0000256" key="1">
    <source>
        <dbReference type="ARBA" id="ARBA00022729"/>
    </source>
</evidence>
<dbReference type="EMBL" id="LFYR01002109">
    <property type="protein sequence ID" value="KMZ57145.1"/>
    <property type="molecule type" value="Genomic_DNA"/>
</dbReference>
<dbReference type="InterPro" id="IPR006501">
    <property type="entry name" value="Pectinesterase_inhib_dom"/>
</dbReference>
<feature type="domain" description="Pectinesterase inhibitor" evidence="3">
    <location>
        <begin position="37"/>
        <end position="208"/>
    </location>
</feature>
<dbReference type="Pfam" id="PF04043">
    <property type="entry name" value="PMEI"/>
    <property type="match status" value="1"/>
</dbReference>
<evidence type="ECO:0000259" key="3">
    <source>
        <dbReference type="SMART" id="SM00856"/>
    </source>
</evidence>
<dbReference type="SUPFAM" id="SSF101148">
    <property type="entry name" value="Plant invertase/pectin methylesterase inhibitor"/>
    <property type="match status" value="1"/>
</dbReference>
<dbReference type="GO" id="GO:0009505">
    <property type="term" value="C:plant-type cell wall"/>
    <property type="evidence" value="ECO:0000318"/>
    <property type="project" value="GO_Central"/>
</dbReference>